<evidence type="ECO:0000256" key="6">
    <source>
        <dbReference type="SAM" id="Phobius"/>
    </source>
</evidence>
<dbReference type="InterPro" id="IPR021159">
    <property type="entry name" value="Sugar-P_transporter_CS"/>
</dbReference>
<dbReference type="PIRSF" id="PIRSF002808">
    <property type="entry name" value="Hexose_phosphate_transp"/>
    <property type="match status" value="1"/>
</dbReference>
<comment type="similarity">
    <text evidence="2">Belongs to the major facilitator superfamily. Organophosphate:Pi antiporter (OPA) (TC 2.A.1.4) family.</text>
</comment>
<dbReference type="EMBL" id="SJPO01000002">
    <property type="protein sequence ID" value="TWT78225.1"/>
    <property type="molecule type" value="Genomic_DNA"/>
</dbReference>
<dbReference type="InterPro" id="IPR000849">
    <property type="entry name" value="Sugar_P_transporter"/>
</dbReference>
<feature type="transmembrane region" description="Helical" evidence="6">
    <location>
        <begin position="423"/>
        <end position="446"/>
    </location>
</feature>
<dbReference type="Gene3D" id="1.20.1250.20">
    <property type="entry name" value="MFS general substrate transporter like domains"/>
    <property type="match status" value="2"/>
</dbReference>
<evidence type="ECO:0000256" key="3">
    <source>
        <dbReference type="ARBA" id="ARBA00022692"/>
    </source>
</evidence>
<dbReference type="AlphaFoldDB" id="A0A5C5YTD4"/>
<dbReference type="GO" id="GO:0035435">
    <property type="term" value="P:phosphate ion transmembrane transport"/>
    <property type="evidence" value="ECO:0007669"/>
    <property type="project" value="TreeGrafter"/>
</dbReference>
<keyword evidence="5 6" id="KW-0472">Membrane</keyword>
<dbReference type="OrthoDB" id="9766638at2"/>
<protein>
    <submittedName>
        <fullName evidence="8">Glycerol-3-phosphate transporter</fullName>
    </submittedName>
</protein>
<dbReference type="InterPro" id="IPR051337">
    <property type="entry name" value="OPA_Antiporter"/>
</dbReference>
<dbReference type="GO" id="GO:0061513">
    <property type="term" value="F:glucose 6-phosphate:phosphate antiporter activity"/>
    <property type="evidence" value="ECO:0007669"/>
    <property type="project" value="TreeGrafter"/>
</dbReference>
<dbReference type="SUPFAM" id="SSF103473">
    <property type="entry name" value="MFS general substrate transporter"/>
    <property type="match status" value="1"/>
</dbReference>
<accession>A0A5C5YTD4</accession>
<gene>
    <name evidence="8" type="primary">glpT</name>
    <name evidence="8" type="ORF">Pla123a_10150</name>
</gene>
<evidence type="ECO:0000259" key="7">
    <source>
        <dbReference type="PROSITE" id="PS50850"/>
    </source>
</evidence>
<feature type="transmembrane region" description="Helical" evidence="6">
    <location>
        <begin position="297"/>
        <end position="316"/>
    </location>
</feature>
<feature type="transmembrane region" description="Helical" evidence="6">
    <location>
        <begin position="33"/>
        <end position="51"/>
    </location>
</feature>
<feature type="transmembrane region" description="Helical" evidence="6">
    <location>
        <begin position="328"/>
        <end position="346"/>
    </location>
</feature>
<dbReference type="InterPro" id="IPR011701">
    <property type="entry name" value="MFS"/>
</dbReference>
<dbReference type="InterPro" id="IPR020846">
    <property type="entry name" value="MFS_dom"/>
</dbReference>
<dbReference type="Pfam" id="PF07690">
    <property type="entry name" value="MFS_1"/>
    <property type="match status" value="1"/>
</dbReference>
<sequence length="452" mass="49644">MASPLQKLRAYYAPPPAQPRVSPEEAARLYPSYRWRALEATFIGYATFYLVRNNLGIVAKDVEDALLYSKSMIGDILAITAISYGISKFVMGSISDRSDPRKFMATGLLLSAVLNFAFGGFENYYVHLALWSMNGFAQGMGWPPCGRVMGHWYSESERGFTFSIWNTSHNLGGAIAGILTAEAVTRYGGWQYAFYVPGALAAIGAAYLFIRLRDTPQSVGLPPIEEFRDDYPANQERGDIERELSTRELLLDRVLANKYVWLLAIANFFAYITRYSMLDWGPTYLREIKGADISQAAWAISSLELAGIPSTIFLGWVSDKLGGRRGMVAALSMLPIIFAFAAIPFVPPGYLWVDVCLLGVVGFFIYPVINLITIAALDVVSKKAIGAAAGFIGLFGYIGRTIQAKGFGWGVDVYTASHDKLTAWNGVLAVIVASGVIAAVLLAFTWNLRTRE</sequence>
<comment type="subcellular location">
    <subcellularLocation>
        <location evidence="1">Endomembrane system</location>
        <topology evidence="1">Multi-pass membrane protein</topology>
    </subcellularLocation>
</comment>
<keyword evidence="3 6" id="KW-0812">Transmembrane</keyword>
<dbReference type="InterPro" id="IPR036259">
    <property type="entry name" value="MFS_trans_sf"/>
</dbReference>
<feature type="transmembrane region" description="Helical" evidence="6">
    <location>
        <begin position="384"/>
        <end position="403"/>
    </location>
</feature>
<organism evidence="8 9">
    <name type="scientific">Posidoniimonas polymericola</name>
    <dbReference type="NCBI Taxonomy" id="2528002"/>
    <lineage>
        <taxon>Bacteria</taxon>
        <taxon>Pseudomonadati</taxon>
        <taxon>Planctomycetota</taxon>
        <taxon>Planctomycetia</taxon>
        <taxon>Pirellulales</taxon>
        <taxon>Lacipirellulaceae</taxon>
        <taxon>Posidoniimonas</taxon>
    </lineage>
</organism>
<comment type="caution">
    <text evidence="8">The sequence shown here is derived from an EMBL/GenBank/DDBJ whole genome shotgun (WGS) entry which is preliminary data.</text>
</comment>
<dbReference type="PROSITE" id="PS00942">
    <property type="entry name" value="GLPT"/>
    <property type="match status" value="1"/>
</dbReference>
<evidence type="ECO:0000256" key="4">
    <source>
        <dbReference type="ARBA" id="ARBA00022989"/>
    </source>
</evidence>
<dbReference type="PANTHER" id="PTHR43826:SF6">
    <property type="entry name" value="GLYCEROL-3-PHOSPHATE TRANSPORTER"/>
    <property type="match status" value="1"/>
</dbReference>
<reference evidence="8 9" key="1">
    <citation type="submission" date="2019-02" db="EMBL/GenBank/DDBJ databases">
        <title>Deep-cultivation of Planctomycetes and their phenomic and genomic characterization uncovers novel biology.</title>
        <authorList>
            <person name="Wiegand S."/>
            <person name="Jogler M."/>
            <person name="Boedeker C."/>
            <person name="Pinto D."/>
            <person name="Vollmers J."/>
            <person name="Rivas-Marin E."/>
            <person name="Kohn T."/>
            <person name="Peeters S.H."/>
            <person name="Heuer A."/>
            <person name="Rast P."/>
            <person name="Oberbeckmann S."/>
            <person name="Bunk B."/>
            <person name="Jeske O."/>
            <person name="Meyerdierks A."/>
            <person name="Storesund J.E."/>
            <person name="Kallscheuer N."/>
            <person name="Luecker S."/>
            <person name="Lage O.M."/>
            <person name="Pohl T."/>
            <person name="Merkel B.J."/>
            <person name="Hornburger P."/>
            <person name="Mueller R.-W."/>
            <person name="Bruemmer F."/>
            <person name="Labrenz M."/>
            <person name="Spormann A.M."/>
            <person name="Op Den Camp H."/>
            <person name="Overmann J."/>
            <person name="Amann R."/>
            <person name="Jetten M.S.M."/>
            <person name="Mascher T."/>
            <person name="Medema M.H."/>
            <person name="Devos D.P."/>
            <person name="Kaster A.-K."/>
            <person name="Ovreas L."/>
            <person name="Rohde M."/>
            <person name="Galperin M.Y."/>
            <person name="Jogler C."/>
        </authorList>
    </citation>
    <scope>NUCLEOTIDE SEQUENCE [LARGE SCALE GENOMIC DNA]</scope>
    <source>
        <strain evidence="8 9">Pla123a</strain>
    </source>
</reference>
<dbReference type="Proteomes" id="UP000318478">
    <property type="component" value="Unassembled WGS sequence"/>
</dbReference>
<feature type="transmembrane region" description="Helical" evidence="6">
    <location>
        <begin position="259"/>
        <end position="277"/>
    </location>
</feature>
<keyword evidence="4 6" id="KW-1133">Transmembrane helix</keyword>
<evidence type="ECO:0000256" key="2">
    <source>
        <dbReference type="ARBA" id="ARBA00009598"/>
    </source>
</evidence>
<evidence type="ECO:0000313" key="8">
    <source>
        <dbReference type="EMBL" id="TWT78225.1"/>
    </source>
</evidence>
<proteinExistence type="inferred from homology"/>
<keyword evidence="9" id="KW-1185">Reference proteome</keyword>
<name>A0A5C5YTD4_9BACT</name>
<feature type="transmembrane region" description="Helical" evidence="6">
    <location>
        <begin position="71"/>
        <end position="91"/>
    </location>
</feature>
<evidence type="ECO:0000256" key="1">
    <source>
        <dbReference type="ARBA" id="ARBA00004127"/>
    </source>
</evidence>
<dbReference type="PROSITE" id="PS50850">
    <property type="entry name" value="MFS"/>
    <property type="match status" value="1"/>
</dbReference>
<feature type="transmembrane region" description="Helical" evidence="6">
    <location>
        <begin position="103"/>
        <end position="121"/>
    </location>
</feature>
<evidence type="ECO:0000313" key="9">
    <source>
        <dbReference type="Proteomes" id="UP000318478"/>
    </source>
</evidence>
<feature type="transmembrane region" description="Helical" evidence="6">
    <location>
        <begin position="192"/>
        <end position="210"/>
    </location>
</feature>
<dbReference type="GO" id="GO:0005886">
    <property type="term" value="C:plasma membrane"/>
    <property type="evidence" value="ECO:0007669"/>
    <property type="project" value="TreeGrafter"/>
</dbReference>
<feature type="domain" description="Major facilitator superfamily (MFS) profile" evidence="7">
    <location>
        <begin position="37"/>
        <end position="451"/>
    </location>
</feature>
<dbReference type="PANTHER" id="PTHR43826">
    <property type="entry name" value="GLUCOSE-6-PHOSPHATE EXCHANGER SLC37A4"/>
    <property type="match status" value="1"/>
</dbReference>
<feature type="transmembrane region" description="Helical" evidence="6">
    <location>
        <begin position="352"/>
        <end position="377"/>
    </location>
</feature>
<dbReference type="RefSeq" id="WP_146584513.1">
    <property type="nucleotide sequence ID" value="NZ_SJPO01000002.1"/>
</dbReference>
<evidence type="ECO:0000256" key="5">
    <source>
        <dbReference type="ARBA" id="ARBA00023136"/>
    </source>
</evidence>
<dbReference type="GO" id="GO:0012505">
    <property type="term" value="C:endomembrane system"/>
    <property type="evidence" value="ECO:0007669"/>
    <property type="project" value="UniProtKB-SubCell"/>
</dbReference>